<dbReference type="EMBL" id="CM039428">
    <property type="protein sequence ID" value="KAI4350373.1"/>
    <property type="molecule type" value="Genomic_DNA"/>
</dbReference>
<gene>
    <name evidence="1" type="ORF">L6164_004835</name>
</gene>
<organism evidence="1 2">
    <name type="scientific">Bauhinia variegata</name>
    <name type="common">Purple orchid tree</name>
    <name type="synonym">Phanera variegata</name>
    <dbReference type="NCBI Taxonomy" id="167791"/>
    <lineage>
        <taxon>Eukaryota</taxon>
        <taxon>Viridiplantae</taxon>
        <taxon>Streptophyta</taxon>
        <taxon>Embryophyta</taxon>
        <taxon>Tracheophyta</taxon>
        <taxon>Spermatophyta</taxon>
        <taxon>Magnoliopsida</taxon>
        <taxon>eudicotyledons</taxon>
        <taxon>Gunneridae</taxon>
        <taxon>Pentapetalae</taxon>
        <taxon>rosids</taxon>
        <taxon>fabids</taxon>
        <taxon>Fabales</taxon>
        <taxon>Fabaceae</taxon>
        <taxon>Cercidoideae</taxon>
        <taxon>Cercideae</taxon>
        <taxon>Bauhiniinae</taxon>
        <taxon>Bauhinia</taxon>
    </lineage>
</organism>
<reference evidence="1 2" key="1">
    <citation type="journal article" date="2022" name="DNA Res.">
        <title>Chromosomal-level genome assembly of the orchid tree Bauhinia variegata (Leguminosae; Cercidoideae) supports the allotetraploid origin hypothesis of Bauhinia.</title>
        <authorList>
            <person name="Zhong Y."/>
            <person name="Chen Y."/>
            <person name="Zheng D."/>
            <person name="Pang J."/>
            <person name="Liu Y."/>
            <person name="Luo S."/>
            <person name="Meng S."/>
            <person name="Qian L."/>
            <person name="Wei D."/>
            <person name="Dai S."/>
            <person name="Zhou R."/>
        </authorList>
    </citation>
    <scope>NUCLEOTIDE SEQUENCE [LARGE SCALE GENOMIC DNA]</scope>
    <source>
        <strain evidence="1">BV-YZ2020</strain>
    </source>
</reference>
<evidence type="ECO:0000313" key="1">
    <source>
        <dbReference type="EMBL" id="KAI4350373.1"/>
    </source>
</evidence>
<sequence length="106" mass="12363">MVNFLMKCLDPSSISSELELIIEEMEKCQSDKMAYVKVEGDIFSCDTDLFPTSLSPESRTLDFFHGYESFIESPTSMSHVPQNLNYQRRIVNRKLWSHENGEWMCL</sequence>
<protein>
    <submittedName>
        <fullName evidence="1">Uncharacterized protein</fullName>
    </submittedName>
</protein>
<dbReference type="Proteomes" id="UP000828941">
    <property type="component" value="Chromosome 3"/>
</dbReference>
<keyword evidence="2" id="KW-1185">Reference proteome</keyword>
<evidence type="ECO:0000313" key="2">
    <source>
        <dbReference type="Proteomes" id="UP000828941"/>
    </source>
</evidence>
<comment type="caution">
    <text evidence="1">The sequence shown here is derived from an EMBL/GenBank/DDBJ whole genome shotgun (WGS) entry which is preliminary data.</text>
</comment>
<name>A0ACB9PPJ3_BAUVA</name>
<accession>A0ACB9PPJ3</accession>
<proteinExistence type="predicted"/>